<accession>A0ABU3G245</accession>
<gene>
    <name evidence="1" type="ORF">Q4Q50_15605</name>
</gene>
<evidence type="ECO:0000313" key="2">
    <source>
        <dbReference type="Proteomes" id="UP001249505"/>
    </source>
</evidence>
<reference evidence="1 2" key="1">
    <citation type="submission" date="2023-07" db="EMBL/GenBank/DDBJ databases">
        <title>Novel Shewanella species isolated from Baltic Sea sediments.</title>
        <authorList>
            <person name="Martin-Rodriguez A.J."/>
        </authorList>
    </citation>
    <scope>NUCLEOTIDE SEQUENCE [LARGE SCALE GENOMIC DNA]</scope>
    <source>
        <strain evidence="1 2">SP2S1-2</strain>
    </source>
</reference>
<evidence type="ECO:0008006" key="3">
    <source>
        <dbReference type="Google" id="ProtNLM"/>
    </source>
</evidence>
<protein>
    <recommendedName>
        <fullName evidence="3">Cthe-2314-like HEPN domain-containing protein</fullName>
    </recommendedName>
</protein>
<evidence type="ECO:0000313" key="1">
    <source>
        <dbReference type="EMBL" id="MDT3281709.1"/>
    </source>
</evidence>
<dbReference type="EMBL" id="JAUOES010000019">
    <property type="protein sequence ID" value="MDT3281709.1"/>
    <property type="molecule type" value="Genomic_DNA"/>
</dbReference>
<keyword evidence="2" id="KW-1185">Reference proteome</keyword>
<dbReference type="RefSeq" id="WP_311900105.1">
    <property type="nucleotide sequence ID" value="NZ_JAUOES010000019.1"/>
</dbReference>
<sequence length="223" mass="25118">MLVSHSAFKPLKISYINAISKGLKETVGDKQSFTEYEKYSFDVMSRAVEIDSVLDGLKIGIHYLEHADLELISFSFSKVFVYHVENIVSRLTTVEERIKLLIATSLLKGNIKIASNKGKSQFESLVNDFPLIKHKLMLLSKVVSKYKVLRNKIAHESSYSSRDTIIASTLEDTEIELPINHSEMKHHILSSATPEFSSLILEIDESVNSVISALGEIYIDLIK</sequence>
<organism evidence="1 2">
    <name type="scientific">Shewanella scandinavica</name>
    <dbReference type="NCBI Taxonomy" id="3063538"/>
    <lineage>
        <taxon>Bacteria</taxon>
        <taxon>Pseudomonadati</taxon>
        <taxon>Pseudomonadota</taxon>
        <taxon>Gammaproteobacteria</taxon>
        <taxon>Alteromonadales</taxon>
        <taxon>Shewanellaceae</taxon>
        <taxon>Shewanella</taxon>
    </lineage>
</organism>
<proteinExistence type="predicted"/>
<comment type="caution">
    <text evidence="1">The sequence shown here is derived from an EMBL/GenBank/DDBJ whole genome shotgun (WGS) entry which is preliminary data.</text>
</comment>
<name>A0ABU3G245_9GAMM</name>
<dbReference type="Proteomes" id="UP001249505">
    <property type="component" value="Unassembled WGS sequence"/>
</dbReference>